<evidence type="ECO:0000256" key="5">
    <source>
        <dbReference type="SAM" id="Phobius"/>
    </source>
</evidence>
<dbReference type="PANTHER" id="PTHR42723">
    <property type="entry name" value="CHLOROPHYLL SYNTHASE"/>
    <property type="match status" value="1"/>
</dbReference>
<keyword evidence="3 5" id="KW-1133">Transmembrane helix</keyword>
<organism evidence="6 7">
    <name type="scientific">Pyrobaculum calidifontis (strain DSM 21063 / JCM 11548 / VA1)</name>
    <dbReference type="NCBI Taxonomy" id="410359"/>
    <lineage>
        <taxon>Archaea</taxon>
        <taxon>Thermoproteota</taxon>
        <taxon>Thermoprotei</taxon>
        <taxon>Thermoproteales</taxon>
        <taxon>Thermoproteaceae</taxon>
        <taxon>Pyrobaculum</taxon>
    </lineage>
</organism>
<gene>
    <name evidence="6" type="ordered locus">Pcal_0555</name>
</gene>
<accession>A3MTL5</accession>
<evidence type="ECO:0000256" key="1">
    <source>
        <dbReference type="ARBA" id="ARBA00004651"/>
    </source>
</evidence>
<dbReference type="Pfam" id="PF01040">
    <property type="entry name" value="UbiA"/>
    <property type="match status" value="1"/>
</dbReference>
<dbReference type="GO" id="GO:0016765">
    <property type="term" value="F:transferase activity, transferring alkyl or aryl (other than methyl) groups"/>
    <property type="evidence" value="ECO:0007669"/>
    <property type="project" value="InterPro"/>
</dbReference>
<dbReference type="PANTHER" id="PTHR42723:SF1">
    <property type="entry name" value="CHLOROPHYLL SYNTHASE, CHLOROPLASTIC"/>
    <property type="match status" value="1"/>
</dbReference>
<keyword evidence="7" id="KW-1185">Reference proteome</keyword>
<dbReference type="Gene3D" id="1.10.357.140">
    <property type="entry name" value="UbiA prenyltransferase"/>
    <property type="match status" value="1"/>
</dbReference>
<dbReference type="InterPro" id="IPR000537">
    <property type="entry name" value="UbiA_prenyltransferase"/>
</dbReference>
<dbReference type="eggNOG" id="arCOG00476">
    <property type="taxonomic scope" value="Archaea"/>
</dbReference>
<dbReference type="EMBL" id="CP000561">
    <property type="protein sequence ID" value="ABO07982.1"/>
    <property type="molecule type" value="Genomic_DNA"/>
</dbReference>
<comment type="subcellular location">
    <subcellularLocation>
        <location evidence="1">Cell membrane</location>
        <topology evidence="1">Multi-pass membrane protein</topology>
    </subcellularLocation>
</comment>
<keyword evidence="2 5" id="KW-0812">Transmembrane</keyword>
<name>A3MTL5_PYRCJ</name>
<sequence length="290" mass="29845">MLVINISLLSPVASLLGLWRLIRGEHGVLAALASTASYMVAGGRSLEAVALLAVSTFLAEAGLFAHNDLANLEEDRVNRPGAPLVTGEVGLGAARAVAYGSLSAGALAAALLGLLPLVIYLSAAILGTAYNAKLKRVPFLGNFIVAFLTSMTYIYGMAAAGGFSPVLALLFASSLVANLGREFVKTAIDVEGDLRAGVRTAASLLGPERAAKLGASVTALSAAIGLWLVAAALDSRLYILATGAAATSVLLLYFSASAWRGAWERYRRGTLAAFGVTLVALVVEALWLLS</sequence>
<dbReference type="Gene3D" id="1.20.120.1780">
    <property type="entry name" value="UbiA prenyltransferase"/>
    <property type="match status" value="1"/>
</dbReference>
<feature type="transmembrane region" description="Helical" evidence="5">
    <location>
        <begin position="271"/>
        <end position="289"/>
    </location>
</feature>
<dbReference type="KEGG" id="pcl:Pcal_0555"/>
<feature type="transmembrane region" description="Helical" evidence="5">
    <location>
        <begin position="239"/>
        <end position="259"/>
    </location>
</feature>
<dbReference type="InterPro" id="IPR050475">
    <property type="entry name" value="Prenyltransferase_related"/>
</dbReference>
<dbReference type="HOGENOM" id="CLU_073311_1_1_2"/>
<feature type="transmembrane region" description="Helical" evidence="5">
    <location>
        <begin position="106"/>
        <end position="127"/>
    </location>
</feature>
<dbReference type="AlphaFoldDB" id="A3MTL5"/>
<dbReference type="GO" id="GO:0005886">
    <property type="term" value="C:plasma membrane"/>
    <property type="evidence" value="ECO:0007669"/>
    <property type="project" value="UniProtKB-SubCell"/>
</dbReference>
<dbReference type="CDD" id="cd13961">
    <property type="entry name" value="PT_UbiA_DGGGPS"/>
    <property type="match status" value="1"/>
</dbReference>
<evidence type="ECO:0000256" key="2">
    <source>
        <dbReference type="ARBA" id="ARBA00022692"/>
    </source>
</evidence>
<reference evidence="6" key="1">
    <citation type="submission" date="2007-02" db="EMBL/GenBank/DDBJ databases">
        <title>Complete sequence of Pyrobaculum calidifontis JCM 11548.</title>
        <authorList>
            <consortium name="US DOE Joint Genome Institute"/>
            <person name="Copeland A."/>
            <person name="Lucas S."/>
            <person name="Lapidus A."/>
            <person name="Barry K."/>
            <person name="Glavina del Rio T."/>
            <person name="Dalin E."/>
            <person name="Tice H."/>
            <person name="Pitluck S."/>
            <person name="Chain P."/>
            <person name="Malfatti S."/>
            <person name="Shin M."/>
            <person name="Vergez L."/>
            <person name="Schmutz J."/>
            <person name="Larimer F."/>
            <person name="Land M."/>
            <person name="Hauser L."/>
            <person name="Kyrpides N."/>
            <person name="Mikhailova N."/>
            <person name="Cozen A.E."/>
            <person name="Fitz-Gibbon S.T."/>
            <person name="House C.H."/>
            <person name="Saltikov C."/>
            <person name="Lowe T.M."/>
            <person name="Richardson P."/>
        </authorList>
    </citation>
    <scope>NUCLEOTIDE SEQUENCE [LARGE SCALE GENOMIC DNA]</scope>
    <source>
        <strain evidence="6">JCM 11548</strain>
    </source>
</reference>
<feature type="transmembrane region" description="Helical" evidence="5">
    <location>
        <begin position="139"/>
        <end position="156"/>
    </location>
</feature>
<evidence type="ECO:0000313" key="7">
    <source>
        <dbReference type="Proteomes" id="UP000001431"/>
    </source>
</evidence>
<dbReference type="InterPro" id="IPR044878">
    <property type="entry name" value="UbiA_sf"/>
</dbReference>
<dbReference type="STRING" id="410359.Pcal_0555"/>
<evidence type="ECO:0000256" key="4">
    <source>
        <dbReference type="ARBA" id="ARBA00023136"/>
    </source>
</evidence>
<feature type="transmembrane region" description="Helical" evidence="5">
    <location>
        <begin position="213"/>
        <end position="233"/>
    </location>
</feature>
<protein>
    <submittedName>
        <fullName evidence="6">UbiA prenyltransferase</fullName>
    </submittedName>
</protein>
<evidence type="ECO:0000313" key="6">
    <source>
        <dbReference type="EMBL" id="ABO07982.1"/>
    </source>
</evidence>
<proteinExistence type="predicted"/>
<evidence type="ECO:0000256" key="3">
    <source>
        <dbReference type="ARBA" id="ARBA00022989"/>
    </source>
</evidence>
<dbReference type="Proteomes" id="UP000001431">
    <property type="component" value="Chromosome"/>
</dbReference>
<keyword evidence="4 5" id="KW-0472">Membrane</keyword>